<comment type="similarity">
    <text evidence="3">Belongs to the acetyltransferase family. RimJ subfamily.</text>
</comment>
<evidence type="ECO:0000256" key="3">
    <source>
        <dbReference type="ARBA" id="ARBA00038502"/>
    </source>
</evidence>
<dbReference type="InterPro" id="IPR051531">
    <property type="entry name" value="N-acetyltransferase"/>
</dbReference>
<dbReference type="InterPro" id="IPR016181">
    <property type="entry name" value="Acyl_CoA_acyltransferase"/>
</dbReference>
<dbReference type="Gene3D" id="3.40.630.30">
    <property type="match status" value="1"/>
</dbReference>
<dbReference type="Pfam" id="PF13302">
    <property type="entry name" value="Acetyltransf_3"/>
    <property type="match status" value="1"/>
</dbReference>
<evidence type="ECO:0000256" key="1">
    <source>
        <dbReference type="ARBA" id="ARBA00022679"/>
    </source>
</evidence>
<organism evidence="5 6">
    <name type="scientific">Solibacillus palustris</name>
    <dbReference type="NCBI Taxonomy" id="2908203"/>
    <lineage>
        <taxon>Bacteria</taxon>
        <taxon>Bacillati</taxon>
        <taxon>Bacillota</taxon>
        <taxon>Bacilli</taxon>
        <taxon>Bacillales</taxon>
        <taxon>Caryophanaceae</taxon>
        <taxon>Solibacillus</taxon>
    </lineage>
</organism>
<evidence type="ECO:0000313" key="5">
    <source>
        <dbReference type="EMBL" id="MCH7323126.1"/>
    </source>
</evidence>
<name>A0ABS9UFI6_9BACL</name>
<dbReference type="InterPro" id="IPR000182">
    <property type="entry name" value="GNAT_dom"/>
</dbReference>
<accession>A0ABS9UFI6</accession>
<comment type="caution">
    <text evidence="5">The sequence shown here is derived from an EMBL/GenBank/DDBJ whole genome shotgun (WGS) entry which is preliminary data.</text>
</comment>
<sequence>MEKQAVLFHSLEGEKIYFKALRIEDVQEIHRYASDQEVSRFIGWNLMSTLEETSQFIEIMLKRESAGTHLYSSIVEKLTQAIIGTAIIFNFDQEANQAEIGYVLHKQHWGKGYGTEIVALMSDFAFKSLNLHKLHAIVVHANIGSARILEKNRYELEGRLKDHYFIEDKYYDALLFGKITNQ</sequence>
<proteinExistence type="inferred from homology"/>
<dbReference type="CDD" id="cd04301">
    <property type="entry name" value="NAT_SF"/>
    <property type="match status" value="1"/>
</dbReference>
<dbReference type="Proteomes" id="UP001316087">
    <property type="component" value="Unassembled WGS sequence"/>
</dbReference>
<evidence type="ECO:0000313" key="6">
    <source>
        <dbReference type="Proteomes" id="UP001316087"/>
    </source>
</evidence>
<evidence type="ECO:0000256" key="2">
    <source>
        <dbReference type="ARBA" id="ARBA00023315"/>
    </source>
</evidence>
<keyword evidence="2" id="KW-0012">Acyltransferase</keyword>
<evidence type="ECO:0000259" key="4">
    <source>
        <dbReference type="PROSITE" id="PS51186"/>
    </source>
</evidence>
<dbReference type="PANTHER" id="PTHR43792">
    <property type="entry name" value="GNAT FAMILY, PUTATIVE (AFU_ORTHOLOGUE AFUA_3G00765)-RELATED-RELATED"/>
    <property type="match status" value="1"/>
</dbReference>
<dbReference type="RefSeq" id="WP_241370299.1">
    <property type="nucleotide sequence ID" value="NZ_JAKZFC010000006.1"/>
</dbReference>
<dbReference type="SUPFAM" id="SSF55729">
    <property type="entry name" value="Acyl-CoA N-acyltransferases (Nat)"/>
    <property type="match status" value="1"/>
</dbReference>
<feature type="domain" description="N-acetyltransferase" evidence="4">
    <location>
        <begin position="28"/>
        <end position="177"/>
    </location>
</feature>
<protein>
    <submittedName>
        <fullName evidence="5">GNAT family N-acetyltransferase</fullName>
    </submittedName>
</protein>
<reference evidence="5 6" key="1">
    <citation type="submission" date="2022-03" db="EMBL/GenBank/DDBJ databases">
        <authorList>
            <person name="Jo J.-H."/>
            <person name="Im W.-T."/>
        </authorList>
    </citation>
    <scope>NUCLEOTIDE SEQUENCE [LARGE SCALE GENOMIC DNA]</scope>
    <source>
        <strain evidence="5 6">MA9</strain>
    </source>
</reference>
<gene>
    <name evidence="5" type="ORF">LZ480_14700</name>
</gene>
<dbReference type="PANTHER" id="PTHR43792:SF8">
    <property type="entry name" value="[RIBOSOMAL PROTEIN US5]-ALANINE N-ACETYLTRANSFERASE"/>
    <property type="match status" value="1"/>
</dbReference>
<dbReference type="EMBL" id="JAKZFC010000006">
    <property type="protein sequence ID" value="MCH7323126.1"/>
    <property type="molecule type" value="Genomic_DNA"/>
</dbReference>
<dbReference type="PROSITE" id="PS51186">
    <property type="entry name" value="GNAT"/>
    <property type="match status" value="1"/>
</dbReference>
<keyword evidence="6" id="KW-1185">Reference proteome</keyword>
<keyword evidence="1" id="KW-0808">Transferase</keyword>